<name>A0A8S2AXP8_ARAAE</name>
<protein>
    <submittedName>
        <fullName evidence="10">Uncharacterized protein</fullName>
    </submittedName>
</protein>
<dbReference type="AlphaFoldDB" id="A0A8S2AXP8"/>
<accession>A0A8S2AXP8</accession>
<dbReference type="GO" id="GO:0009744">
    <property type="term" value="P:response to sucrose"/>
    <property type="evidence" value="ECO:0007669"/>
    <property type="project" value="UniProtKB-ARBA"/>
</dbReference>
<proteinExistence type="inferred from homology"/>
<organism evidence="10 11">
    <name type="scientific">Arabidopsis arenosa</name>
    <name type="common">Sand rock-cress</name>
    <name type="synonym">Cardaminopsis arenosa</name>
    <dbReference type="NCBI Taxonomy" id="38785"/>
    <lineage>
        <taxon>Eukaryota</taxon>
        <taxon>Viridiplantae</taxon>
        <taxon>Streptophyta</taxon>
        <taxon>Embryophyta</taxon>
        <taxon>Tracheophyta</taxon>
        <taxon>Spermatophyta</taxon>
        <taxon>Magnoliopsida</taxon>
        <taxon>eudicotyledons</taxon>
        <taxon>Gunneridae</taxon>
        <taxon>Pentapetalae</taxon>
        <taxon>rosids</taxon>
        <taxon>malvids</taxon>
        <taxon>Brassicales</taxon>
        <taxon>Brassicaceae</taxon>
        <taxon>Camelineae</taxon>
        <taxon>Arabidopsis</taxon>
    </lineage>
</organism>
<evidence type="ECO:0000256" key="2">
    <source>
        <dbReference type="ARBA" id="ARBA00007018"/>
    </source>
</evidence>
<feature type="region of interest" description="Disordered" evidence="8">
    <location>
        <begin position="55"/>
        <end position="93"/>
    </location>
</feature>
<comment type="subcellular location">
    <subcellularLocation>
        <location evidence="1">Membrane</location>
        <topology evidence="1">Multi-pass membrane protein</topology>
    </subcellularLocation>
</comment>
<dbReference type="GO" id="GO:0046872">
    <property type="term" value="F:metal ion binding"/>
    <property type="evidence" value="ECO:0007669"/>
    <property type="project" value="UniProtKB-KW"/>
</dbReference>
<keyword evidence="11" id="KW-1185">Reference proteome</keyword>
<dbReference type="Pfam" id="PF03006">
    <property type="entry name" value="HlyIII"/>
    <property type="match status" value="1"/>
</dbReference>
<evidence type="ECO:0000256" key="5">
    <source>
        <dbReference type="ARBA" id="ARBA00023016"/>
    </source>
</evidence>
<evidence type="ECO:0000313" key="10">
    <source>
        <dbReference type="EMBL" id="CAE6153494.1"/>
    </source>
</evidence>
<dbReference type="PANTHER" id="PTHR20855">
    <property type="entry name" value="ADIPOR/PROGESTIN RECEPTOR-RELATED"/>
    <property type="match status" value="1"/>
</dbReference>
<evidence type="ECO:0000256" key="4">
    <source>
        <dbReference type="ARBA" id="ARBA00022989"/>
    </source>
</evidence>
<keyword evidence="7" id="KW-0479">Metal-binding</keyword>
<evidence type="ECO:0000256" key="6">
    <source>
        <dbReference type="ARBA" id="ARBA00023136"/>
    </source>
</evidence>
<keyword evidence="7" id="KW-0862">Zinc</keyword>
<evidence type="ECO:0000256" key="1">
    <source>
        <dbReference type="ARBA" id="ARBA00004141"/>
    </source>
</evidence>
<evidence type="ECO:0000256" key="7">
    <source>
        <dbReference type="PIRSR" id="PIRSR604254-1"/>
    </source>
</evidence>
<dbReference type="PANTHER" id="PTHR20855:SF52">
    <property type="entry name" value="ADIPONECTIN RECEPTOR PROTEIN"/>
    <property type="match status" value="1"/>
</dbReference>
<dbReference type="GO" id="GO:0038023">
    <property type="term" value="F:signaling receptor activity"/>
    <property type="evidence" value="ECO:0007669"/>
    <property type="project" value="TreeGrafter"/>
</dbReference>
<feature type="transmembrane region" description="Helical" evidence="9">
    <location>
        <begin position="438"/>
        <end position="459"/>
    </location>
</feature>
<evidence type="ECO:0000256" key="9">
    <source>
        <dbReference type="SAM" id="Phobius"/>
    </source>
</evidence>
<feature type="binding site" evidence="7">
    <location>
        <position position="436"/>
    </location>
    <ligand>
        <name>Zn(2+)</name>
        <dbReference type="ChEBI" id="CHEBI:29105"/>
    </ligand>
</feature>
<evidence type="ECO:0000313" key="11">
    <source>
        <dbReference type="Proteomes" id="UP000682877"/>
    </source>
</evidence>
<feature type="binding site" evidence="7">
    <location>
        <position position="440"/>
    </location>
    <ligand>
        <name>Zn(2+)</name>
        <dbReference type="ChEBI" id="CHEBI:29105"/>
    </ligand>
</feature>
<gene>
    <name evidence="10" type="ORF">AARE701A_LOCUS17421</name>
</gene>
<feature type="compositionally biased region" description="Basic and acidic residues" evidence="8">
    <location>
        <begin position="55"/>
        <end position="66"/>
    </location>
</feature>
<sequence>MEFLRKPLPAAFRVYSNGQFCDEIRLKLENDFRLRNNQIPAQYFGPDLLQEDMPDLQRKSKSKSPENDSLIANIEDLEDEDDENDELNDLGDDTFDIKNQVETTLYMLELTLTLDGNVTERQADELKSSMEALEAVIATGDNNIIENQIEAASKKLLEIEAASSGSSTPSVQNVKGMTTKKSSLVRDQKVYAVDGTDRTLYYSPSLGQWGRGNRGEVIGNRRDWCMIDNLIFFLTRNGTVIWCEPDELDWRETEGMVSKEVKGLGFLKKSLSCSRLVHFGEQIVNLWEKYKIKFGRPQKLIDLLPGARLSNSGGNIVLFWDVIEGDHLEIWCAEISLERRQGGFKLYMSLPLVACEMGTHVELMDVYVFPVVRASLFFGMGFSEAALILHKLIIFWDQPEALHTTGYEILMGLLYGLGVLVYATRIQERWIAGHSHQLFHVLVVAGAFTTHYRAGLVYLK</sequence>
<keyword evidence="3 9" id="KW-0812">Transmembrane</keyword>
<dbReference type="EMBL" id="LR999457">
    <property type="protein sequence ID" value="CAE6153494.1"/>
    <property type="molecule type" value="Genomic_DNA"/>
</dbReference>
<dbReference type="GO" id="GO:0016020">
    <property type="term" value="C:membrane"/>
    <property type="evidence" value="ECO:0007669"/>
    <property type="project" value="UniProtKB-SubCell"/>
</dbReference>
<keyword evidence="6 9" id="KW-0472">Membrane</keyword>
<evidence type="ECO:0000256" key="3">
    <source>
        <dbReference type="ARBA" id="ARBA00022692"/>
    </source>
</evidence>
<feature type="transmembrane region" description="Helical" evidence="9">
    <location>
        <begin position="409"/>
        <end position="426"/>
    </location>
</feature>
<reference evidence="10" key="1">
    <citation type="submission" date="2021-01" db="EMBL/GenBank/DDBJ databases">
        <authorList>
            <person name="Bezrukov I."/>
        </authorList>
    </citation>
    <scope>NUCLEOTIDE SEQUENCE</scope>
</reference>
<evidence type="ECO:0000256" key="8">
    <source>
        <dbReference type="SAM" id="MobiDB-lite"/>
    </source>
</evidence>
<comment type="similarity">
    <text evidence="2">Belongs to the ADIPOR family.</text>
</comment>
<dbReference type="GO" id="GO:0009725">
    <property type="term" value="P:response to hormone"/>
    <property type="evidence" value="ECO:0007669"/>
    <property type="project" value="UniProtKB-ARBA"/>
</dbReference>
<keyword evidence="5" id="KW-0346">Stress response</keyword>
<dbReference type="Proteomes" id="UP000682877">
    <property type="component" value="Chromosome 7"/>
</dbReference>
<feature type="compositionally biased region" description="Acidic residues" evidence="8">
    <location>
        <begin position="75"/>
        <end position="93"/>
    </location>
</feature>
<keyword evidence="4 9" id="KW-1133">Transmembrane helix</keyword>
<dbReference type="InterPro" id="IPR004254">
    <property type="entry name" value="AdipoR/HlyIII-related"/>
</dbReference>